<dbReference type="SUPFAM" id="SSF103473">
    <property type="entry name" value="MFS general substrate transporter"/>
    <property type="match status" value="1"/>
</dbReference>
<keyword evidence="3 6" id="KW-0812">Transmembrane</keyword>
<dbReference type="PROSITE" id="PS50850">
    <property type="entry name" value="MFS"/>
    <property type="match status" value="1"/>
</dbReference>
<evidence type="ECO:0000259" key="7">
    <source>
        <dbReference type="PROSITE" id="PS50850"/>
    </source>
</evidence>
<dbReference type="OrthoDB" id="1673995at2"/>
<feature type="transmembrane region" description="Helical" evidence="6">
    <location>
        <begin position="324"/>
        <end position="343"/>
    </location>
</feature>
<dbReference type="CDD" id="cd06174">
    <property type="entry name" value="MFS"/>
    <property type="match status" value="1"/>
</dbReference>
<evidence type="ECO:0000256" key="3">
    <source>
        <dbReference type="ARBA" id="ARBA00022692"/>
    </source>
</evidence>
<dbReference type="Pfam" id="PF07690">
    <property type="entry name" value="MFS_1"/>
    <property type="match status" value="1"/>
</dbReference>
<dbReference type="STRING" id="2741.SAMN04489866_10876"/>
<feature type="transmembrane region" description="Helical" evidence="6">
    <location>
        <begin position="53"/>
        <end position="74"/>
    </location>
</feature>
<dbReference type="InterPro" id="IPR050382">
    <property type="entry name" value="MFS_Na/Anion_cotransporter"/>
</dbReference>
<feature type="transmembrane region" description="Helical" evidence="6">
    <location>
        <begin position="258"/>
        <end position="276"/>
    </location>
</feature>
<protein>
    <submittedName>
        <fullName evidence="8">Sugar phosphate permease</fullName>
    </submittedName>
</protein>
<dbReference type="AlphaFoldDB" id="A0A1G6Y692"/>
<accession>A0A1G6Y692</accession>
<feature type="transmembrane region" description="Helical" evidence="6">
    <location>
        <begin position="176"/>
        <end position="199"/>
    </location>
</feature>
<evidence type="ECO:0000256" key="5">
    <source>
        <dbReference type="ARBA" id="ARBA00023136"/>
    </source>
</evidence>
<evidence type="ECO:0000313" key="9">
    <source>
        <dbReference type="Proteomes" id="UP000198995"/>
    </source>
</evidence>
<dbReference type="Proteomes" id="UP000198995">
    <property type="component" value="Unassembled WGS sequence"/>
</dbReference>
<keyword evidence="5 6" id="KW-0472">Membrane</keyword>
<proteinExistence type="predicted"/>
<keyword evidence="2" id="KW-0813">Transport</keyword>
<dbReference type="GO" id="GO:0005886">
    <property type="term" value="C:plasma membrane"/>
    <property type="evidence" value="ECO:0007669"/>
    <property type="project" value="UniProtKB-SubCell"/>
</dbReference>
<dbReference type="InterPro" id="IPR011701">
    <property type="entry name" value="MFS"/>
</dbReference>
<feature type="transmembrane region" description="Helical" evidence="6">
    <location>
        <begin position="143"/>
        <end position="164"/>
    </location>
</feature>
<feature type="transmembrane region" description="Helical" evidence="6">
    <location>
        <begin position="398"/>
        <end position="419"/>
    </location>
</feature>
<dbReference type="RefSeq" id="WP_091792030.1">
    <property type="nucleotide sequence ID" value="NZ_FNAF01000008.1"/>
</dbReference>
<keyword evidence="9" id="KW-1185">Reference proteome</keyword>
<name>A0A1G6Y692_PEPNI</name>
<dbReference type="PANTHER" id="PTHR11662:SF399">
    <property type="entry name" value="FI19708P1-RELATED"/>
    <property type="match status" value="1"/>
</dbReference>
<sequence length="428" mass="47365">MEQRKTRERLSPRQIITLFFLGLGYTVVYATPFIQYVFYDSLVAALGCTQQQLGYLITIFGIGNLLAAVGGVLSDRFNAKTIYMIGIGSICILNLIFAIHMTYRFALIAWAGFAIAGLFLYFPAHIKLSRLVGSEKQQGTIFGLVEAFCGLGNVIVNFLALYFFTKFATDKLGINGLRAAIICYAIIGVLTLIVLYFLIPSPKEDFVENKKGDISEPADKMTFKDWIYIFTSPRTWMSGIAVFSTYTMYCTLSYYTPYFSNVLGVSVVFTGGLAIIRTYGTRFIGAPFGGWLGDKINSLSLVIGISLMGAILCVGSFMFMPKGINANILIAMTIITAIFTYMARGSMFAVPTELKIPRKYAGSTSGLVCAIGYMPDLFIFVLYGYWLDKYGNDGFNKIFTFAIAVMALGVVNSIMIWIYKRKKGLVNG</sequence>
<organism evidence="8 9">
    <name type="scientific">Peptococcus niger</name>
    <dbReference type="NCBI Taxonomy" id="2741"/>
    <lineage>
        <taxon>Bacteria</taxon>
        <taxon>Bacillati</taxon>
        <taxon>Bacillota</taxon>
        <taxon>Clostridia</taxon>
        <taxon>Eubacteriales</taxon>
        <taxon>Peptococcaceae</taxon>
        <taxon>Peptococcus</taxon>
    </lineage>
</organism>
<evidence type="ECO:0000313" key="8">
    <source>
        <dbReference type="EMBL" id="SDD85115.1"/>
    </source>
</evidence>
<dbReference type="InterPro" id="IPR020846">
    <property type="entry name" value="MFS_dom"/>
</dbReference>
<feature type="transmembrane region" description="Helical" evidence="6">
    <location>
        <begin position="105"/>
        <end position="122"/>
    </location>
</feature>
<reference evidence="8 9" key="1">
    <citation type="submission" date="2016-10" db="EMBL/GenBank/DDBJ databases">
        <authorList>
            <person name="de Groot N.N."/>
        </authorList>
    </citation>
    <scope>NUCLEOTIDE SEQUENCE [LARGE SCALE GENOMIC DNA]</scope>
    <source>
        <strain evidence="8 9">DSM 20475</strain>
    </source>
</reference>
<dbReference type="PANTHER" id="PTHR11662">
    <property type="entry name" value="SOLUTE CARRIER FAMILY 17"/>
    <property type="match status" value="1"/>
</dbReference>
<evidence type="ECO:0000256" key="4">
    <source>
        <dbReference type="ARBA" id="ARBA00022989"/>
    </source>
</evidence>
<evidence type="ECO:0000256" key="2">
    <source>
        <dbReference type="ARBA" id="ARBA00022448"/>
    </source>
</evidence>
<feature type="transmembrane region" description="Helical" evidence="6">
    <location>
        <begin position="226"/>
        <end position="246"/>
    </location>
</feature>
<feature type="transmembrane region" description="Helical" evidence="6">
    <location>
        <begin position="81"/>
        <end position="99"/>
    </location>
</feature>
<evidence type="ECO:0000256" key="1">
    <source>
        <dbReference type="ARBA" id="ARBA00004651"/>
    </source>
</evidence>
<dbReference type="Gene3D" id="1.20.1250.20">
    <property type="entry name" value="MFS general substrate transporter like domains"/>
    <property type="match status" value="2"/>
</dbReference>
<dbReference type="GO" id="GO:0022857">
    <property type="term" value="F:transmembrane transporter activity"/>
    <property type="evidence" value="ECO:0007669"/>
    <property type="project" value="InterPro"/>
</dbReference>
<dbReference type="InterPro" id="IPR036259">
    <property type="entry name" value="MFS_trans_sf"/>
</dbReference>
<evidence type="ECO:0000256" key="6">
    <source>
        <dbReference type="SAM" id="Phobius"/>
    </source>
</evidence>
<feature type="transmembrane region" description="Helical" evidence="6">
    <location>
        <begin position="296"/>
        <end position="318"/>
    </location>
</feature>
<gene>
    <name evidence="8" type="ORF">SAMN04489866_10876</name>
</gene>
<feature type="domain" description="Major facilitator superfamily (MFS) profile" evidence="7">
    <location>
        <begin position="10"/>
        <end position="421"/>
    </location>
</feature>
<feature type="transmembrane region" description="Helical" evidence="6">
    <location>
        <begin position="364"/>
        <end position="386"/>
    </location>
</feature>
<feature type="transmembrane region" description="Helical" evidence="6">
    <location>
        <begin position="15"/>
        <end position="38"/>
    </location>
</feature>
<keyword evidence="4 6" id="KW-1133">Transmembrane helix</keyword>
<comment type="subcellular location">
    <subcellularLocation>
        <location evidence="1">Cell membrane</location>
        <topology evidence="1">Multi-pass membrane protein</topology>
    </subcellularLocation>
</comment>
<dbReference type="EMBL" id="FNAF01000008">
    <property type="protein sequence ID" value="SDD85115.1"/>
    <property type="molecule type" value="Genomic_DNA"/>
</dbReference>